<sequence>QVRDLETDKFLPAYKQGEICCSGPCNMKGYLDKQEATDAMIGADGWLKTGDIGYYDANGYFYIVDRLKELIKYKGYQVSPSELEDLLLKHPKIADAGVVGFPDEECGELPSALVVAKPGENLTVKEIRDYVAEKAAPFKKLRGPVCLVAQIPKTASGKILRRSILNDLQEKHNADI</sequence>
<dbReference type="PANTHER" id="PTHR24096:SF422">
    <property type="entry name" value="BCDNA.GH02901"/>
    <property type="match status" value="1"/>
</dbReference>
<dbReference type="EMBL" id="KB310419">
    <property type="protein sequence ID" value="ELT91602.1"/>
    <property type="molecule type" value="Genomic_DNA"/>
</dbReference>
<dbReference type="OrthoDB" id="10253869at2759"/>
<reference evidence="4" key="3">
    <citation type="submission" date="2015-06" db="UniProtKB">
        <authorList>
            <consortium name="EnsemblMetazoa"/>
        </authorList>
    </citation>
    <scope>IDENTIFICATION</scope>
</reference>
<dbReference type="FunFam" id="3.30.300.30:FF:000007">
    <property type="entry name" value="4-coumarate--CoA ligase 2"/>
    <property type="match status" value="1"/>
</dbReference>
<dbReference type="SUPFAM" id="SSF56801">
    <property type="entry name" value="Acetyl-CoA synthetase-like"/>
    <property type="match status" value="1"/>
</dbReference>
<dbReference type="EnsemblMetazoa" id="CapteT127497">
    <property type="protein sequence ID" value="CapteP127497"/>
    <property type="gene ID" value="CapteG127497"/>
</dbReference>
<dbReference type="STRING" id="283909.R7TDK9"/>
<name>R7TDK9_CAPTE</name>
<evidence type="ECO:0000313" key="4">
    <source>
        <dbReference type="EnsemblMetazoa" id="CapteP127497"/>
    </source>
</evidence>
<comment type="similarity">
    <text evidence="1">Belongs to the ATP-dependent AMP-binding enzyme family.</text>
</comment>
<dbReference type="InterPro" id="IPR025110">
    <property type="entry name" value="AMP-bd_C"/>
</dbReference>
<evidence type="ECO:0000256" key="1">
    <source>
        <dbReference type="ARBA" id="ARBA00006432"/>
    </source>
</evidence>
<dbReference type="GO" id="GO:0016405">
    <property type="term" value="F:CoA-ligase activity"/>
    <property type="evidence" value="ECO:0007669"/>
    <property type="project" value="TreeGrafter"/>
</dbReference>
<evidence type="ECO:0000259" key="2">
    <source>
        <dbReference type="Pfam" id="PF13193"/>
    </source>
</evidence>
<organism evidence="3">
    <name type="scientific">Capitella teleta</name>
    <name type="common">Polychaete worm</name>
    <dbReference type="NCBI Taxonomy" id="283909"/>
    <lineage>
        <taxon>Eukaryota</taxon>
        <taxon>Metazoa</taxon>
        <taxon>Spiralia</taxon>
        <taxon>Lophotrochozoa</taxon>
        <taxon>Annelida</taxon>
        <taxon>Polychaeta</taxon>
        <taxon>Sedentaria</taxon>
        <taxon>Scolecida</taxon>
        <taxon>Capitellidae</taxon>
        <taxon>Capitella</taxon>
    </lineage>
</organism>
<dbReference type="HOGENOM" id="CLU_000022_17_3_1"/>
<dbReference type="Gene3D" id="3.30.300.30">
    <property type="match status" value="1"/>
</dbReference>
<evidence type="ECO:0000313" key="3">
    <source>
        <dbReference type="EMBL" id="ELT91602.1"/>
    </source>
</evidence>
<feature type="non-terminal residue" evidence="3">
    <location>
        <position position="1"/>
    </location>
</feature>
<dbReference type="Pfam" id="PF13193">
    <property type="entry name" value="AMP-binding_C"/>
    <property type="match status" value="1"/>
</dbReference>
<dbReference type="OMA" id="GNAMPPN"/>
<dbReference type="InterPro" id="IPR045851">
    <property type="entry name" value="AMP-bd_C_sf"/>
</dbReference>
<gene>
    <name evidence="3" type="ORF">CAPTEDRAFT_127497</name>
</gene>
<proteinExistence type="inferred from homology"/>
<protein>
    <recommendedName>
        <fullName evidence="2">AMP-binding enzyme C-terminal domain-containing protein</fullName>
    </recommendedName>
</protein>
<dbReference type="PANTHER" id="PTHR24096">
    <property type="entry name" value="LONG-CHAIN-FATTY-ACID--COA LIGASE"/>
    <property type="match status" value="1"/>
</dbReference>
<reference evidence="5" key="1">
    <citation type="submission" date="2012-12" db="EMBL/GenBank/DDBJ databases">
        <authorList>
            <person name="Hellsten U."/>
            <person name="Grimwood J."/>
            <person name="Chapman J.A."/>
            <person name="Shapiro H."/>
            <person name="Aerts A."/>
            <person name="Otillar R.P."/>
            <person name="Terry A.Y."/>
            <person name="Boore J.L."/>
            <person name="Simakov O."/>
            <person name="Marletaz F."/>
            <person name="Cho S.-J."/>
            <person name="Edsinger-Gonzales E."/>
            <person name="Havlak P."/>
            <person name="Kuo D.-H."/>
            <person name="Larsson T."/>
            <person name="Lv J."/>
            <person name="Arendt D."/>
            <person name="Savage R."/>
            <person name="Osoegawa K."/>
            <person name="de Jong P."/>
            <person name="Lindberg D.R."/>
            <person name="Seaver E.C."/>
            <person name="Weisblat D.A."/>
            <person name="Putnam N.H."/>
            <person name="Grigoriev I.V."/>
            <person name="Rokhsar D.S."/>
        </authorList>
    </citation>
    <scope>NUCLEOTIDE SEQUENCE</scope>
    <source>
        <strain evidence="5">I ESC-2004</strain>
    </source>
</reference>
<dbReference type="AlphaFoldDB" id="R7TDK9"/>
<feature type="domain" description="AMP-binding enzyme C-terminal" evidence="2">
    <location>
        <begin position="82"/>
        <end position="158"/>
    </location>
</feature>
<dbReference type="Proteomes" id="UP000014760">
    <property type="component" value="Unassembled WGS sequence"/>
</dbReference>
<accession>R7TDK9</accession>
<dbReference type="EMBL" id="AMQN01013717">
    <property type="status" value="NOT_ANNOTATED_CDS"/>
    <property type="molecule type" value="Genomic_DNA"/>
</dbReference>
<dbReference type="Gene3D" id="2.30.38.10">
    <property type="entry name" value="Luciferase, Domain 3"/>
    <property type="match status" value="1"/>
</dbReference>
<evidence type="ECO:0000313" key="5">
    <source>
        <dbReference type="Proteomes" id="UP000014760"/>
    </source>
</evidence>
<keyword evidence="5" id="KW-1185">Reference proteome</keyword>
<reference evidence="3 5" key="2">
    <citation type="journal article" date="2013" name="Nature">
        <title>Insights into bilaterian evolution from three spiralian genomes.</title>
        <authorList>
            <person name="Simakov O."/>
            <person name="Marletaz F."/>
            <person name="Cho S.J."/>
            <person name="Edsinger-Gonzales E."/>
            <person name="Havlak P."/>
            <person name="Hellsten U."/>
            <person name="Kuo D.H."/>
            <person name="Larsson T."/>
            <person name="Lv J."/>
            <person name="Arendt D."/>
            <person name="Savage R."/>
            <person name="Osoegawa K."/>
            <person name="de Jong P."/>
            <person name="Grimwood J."/>
            <person name="Chapman J.A."/>
            <person name="Shapiro H."/>
            <person name="Aerts A."/>
            <person name="Otillar R.P."/>
            <person name="Terry A.Y."/>
            <person name="Boore J.L."/>
            <person name="Grigoriev I.V."/>
            <person name="Lindberg D.R."/>
            <person name="Seaver E.C."/>
            <person name="Weisblat D.A."/>
            <person name="Putnam N.H."/>
            <person name="Rokhsar D.S."/>
        </authorList>
    </citation>
    <scope>NUCLEOTIDE SEQUENCE</scope>
    <source>
        <strain evidence="3 5">I ESC-2004</strain>
    </source>
</reference>